<accession>A0A7W9F0N4</accession>
<evidence type="ECO:0000256" key="1">
    <source>
        <dbReference type="ARBA" id="ARBA00004686"/>
    </source>
</evidence>
<comment type="pathway">
    <text evidence="1 13">Purine metabolism; IMP biosynthesis via de novo pathway; 5-amino-1-(5-phospho-D-ribosyl)imidazole from N(2)-formyl-N(1)-(5-phospho-D-ribosyl)glycinamide: step 2/2.</text>
</comment>
<dbReference type="FunFam" id="3.30.1330.10:FF:000001">
    <property type="entry name" value="Phosphoribosylformylglycinamidine cyclo-ligase"/>
    <property type="match status" value="1"/>
</dbReference>
<dbReference type="CDD" id="cd02196">
    <property type="entry name" value="PurM"/>
    <property type="match status" value="1"/>
</dbReference>
<proteinExistence type="inferred from homology"/>
<dbReference type="Pfam" id="PF00586">
    <property type="entry name" value="AIRS"/>
    <property type="match status" value="1"/>
</dbReference>
<comment type="catalytic activity">
    <reaction evidence="12 13">
        <text>2-formamido-N(1)-(5-O-phospho-beta-D-ribosyl)acetamidine + ATP = 5-amino-1-(5-phospho-beta-D-ribosyl)imidazole + ADP + phosphate + H(+)</text>
        <dbReference type="Rhea" id="RHEA:23032"/>
        <dbReference type="ChEBI" id="CHEBI:15378"/>
        <dbReference type="ChEBI" id="CHEBI:30616"/>
        <dbReference type="ChEBI" id="CHEBI:43474"/>
        <dbReference type="ChEBI" id="CHEBI:137981"/>
        <dbReference type="ChEBI" id="CHEBI:147287"/>
        <dbReference type="ChEBI" id="CHEBI:456216"/>
        <dbReference type="EC" id="6.3.3.1"/>
    </reaction>
</comment>
<evidence type="ECO:0000259" key="15">
    <source>
        <dbReference type="Pfam" id="PF02769"/>
    </source>
</evidence>
<dbReference type="Gene3D" id="3.90.650.10">
    <property type="entry name" value="PurM-like C-terminal domain"/>
    <property type="match status" value="1"/>
</dbReference>
<gene>
    <name evidence="13" type="primary">purM</name>
    <name evidence="16" type="ORF">FHS99_001037</name>
</gene>
<keyword evidence="5 13" id="KW-0436">Ligase</keyword>
<dbReference type="UniPathway" id="UPA00074">
    <property type="reaction ID" value="UER00129"/>
</dbReference>
<feature type="domain" description="PurM-like C-terminal" evidence="15">
    <location>
        <begin position="178"/>
        <end position="342"/>
    </location>
</feature>
<evidence type="ECO:0000256" key="6">
    <source>
        <dbReference type="ARBA" id="ARBA00022741"/>
    </source>
</evidence>
<feature type="domain" description="PurM-like N-terminal" evidence="14">
    <location>
        <begin position="61"/>
        <end position="166"/>
    </location>
</feature>
<reference evidence="16 17" key="1">
    <citation type="submission" date="2020-08" db="EMBL/GenBank/DDBJ databases">
        <title>Genomic Encyclopedia of Type Strains, Phase IV (KMG-IV): sequencing the most valuable type-strain genomes for metagenomic binning, comparative biology and taxonomic classification.</title>
        <authorList>
            <person name="Goeker M."/>
        </authorList>
    </citation>
    <scope>NUCLEOTIDE SEQUENCE [LARGE SCALE GENOMIC DNA]</scope>
    <source>
        <strain evidence="16 17">DSM 103336</strain>
    </source>
</reference>
<dbReference type="OrthoDB" id="9777881at2"/>
<dbReference type="AlphaFoldDB" id="A0A7W9F0N4"/>
<dbReference type="PANTHER" id="PTHR10520:SF12">
    <property type="entry name" value="TRIFUNCTIONAL PURINE BIOSYNTHETIC PROTEIN ADENOSINE-3"/>
    <property type="match status" value="1"/>
</dbReference>
<evidence type="ECO:0000256" key="7">
    <source>
        <dbReference type="ARBA" id="ARBA00022755"/>
    </source>
</evidence>
<dbReference type="FunFam" id="3.90.650.10:FF:000001">
    <property type="entry name" value="Phosphoribosylformylglycinamidine cyclo-ligase"/>
    <property type="match status" value="1"/>
</dbReference>
<dbReference type="InterPro" id="IPR016188">
    <property type="entry name" value="PurM-like_N"/>
</dbReference>
<dbReference type="InterPro" id="IPR010918">
    <property type="entry name" value="PurM-like_C_dom"/>
</dbReference>
<sequence length="365" mass="37894">MATDDTPYTYAQAGVSIAAGNALVRAIGPLARSTRRPGANAELGGFGGFFDLKAAGYTDPLLVAANDGVGTKLKLAIDSGQHDTVGIDLVAMCVNDLIVQGAEPLFFLDYLACNSLDVGQAETVVAGIAEGCRIAGCALIGGETAEMPGMYAPGDYDLAGFCVGAVERSDVLDGDRVRAGDVVLGLASSGIHSNGYSLVRRLAADKGWKLDRPALFDQDVMLIDALMAPTRIYVKSLLPVVRSGRVHALAHITGGGLLENIPRVLPDGLHATIDADAWVQPRLMAYLQAQGNIEPGEMARTFNCGIGMAVVVAADDVDAVTAELEAAGETVFRIGAIDAGEKGCTVRGSAESWSGRGDWSATFHG</sequence>
<keyword evidence="13" id="KW-0963">Cytoplasm</keyword>
<evidence type="ECO:0000256" key="3">
    <source>
        <dbReference type="ARBA" id="ARBA00013047"/>
    </source>
</evidence>
<name>A0A7W9F0N4_9SPHN</name>
<dbReference type="GO" id="GO:0005524">
    <property type="term" value="F:ATP binding"/>
    <property type="evidence" value="ECO:0007669"/>
    <property type="project" value="UniProtKB-KW"/>
</dbReference>
<evidence type="ECO:0000256" key="11">
    <source>
        <dbReference type="ARBA" id="ARBA00033093"/>
    </source>
</evidence>
<evidence type="ECO:0000256" key="5">
    <source>
        <dbReference type="ARBA" id="ARBA00022598"/>
    </source>
</evidence>
<dbReference type="Proteomes" id="UP000546701">
    <property type="component" value="Unassembled WGS sequence"/>
</dbReference>
<dbReference type="GO" id="GO:0005829">
    <property type="term" value="C:cytosol"/>
    <property type="evidence" value="ECO:0007669"/>
    <property type="project" value="TreeGrafter"/>
</dbReference>
<dbReference type="GO" id="GO:0004637">
    <property type="term" value="F:phosphoribosylamine-glycine ligase activity"/>
    <property type="evidence" value="ECO:0007669"/>
    <property type="project" value="TreeGrafter"/>
</dbReference>
<dbReference type="GO" id="GO:0046084">
    <property type="term" value="P:adenine biosynthetic process"/>
    <property type="evidence" value="ECO:0007669"/>
    <property type="project" value="TreeGrafter"/>
</dbReference>
<dbReference type="HAMAP" id="MF_00741">
    <property type="entry name" value="AIRS"/>
    <property type="match status" value="1"/>
</dbReference>
<evidence type="ECO:0000256" key="2">
    <source>
        <dbReference type="ARBA" id="ARBA00010280"/>
    </source>
</evidence>
<comment type="caution">
    <text evidence="16">The sequence shown here is derived from an EMBL/GenBank/DDBJ whole genome shotgun (WGS) entry which is preliminary data.</text>
</comment>
<comment type="subcellular location">
    <subcellularLocation>
        <location evidence="13">Cytoplasm</location>
    </subcellularLocation>
</comment>
<evidence type="ECO:0000259" key="14">
    <source>
        <dbReference type="Pfam" id="PF00586"/>
    </source>
</evidence>
<dbReference type="SUPFAM" id="SSF56042">
    <property type="entry name" value="PurM C-terminal domain-like"/>
    <property type="match status" value="1"/>
</dbReference>
<dbReference type="Gene3D" id="3.30.1330.10">
    <property type="entry name" value="PurM-like, N-terminal domain"/>
    <property type="match status" value="1"/>
</dbReference>
<protein>
    <recommendedName>
        <fullName evidence="4 13">Phosphoribosylformylglycinamidine cyclo-ligase</fullName>
        <ecNumber evidence="3 13">6.3.3.1</ecNumber>
    </recommendedName>
    <alternativeName>
        <fullName evidence="10 13">AIR synthase</fullName>
    </alternativeName>
    <alternativeName>
        <fullName evidence="11 13">AIRS</fullName>
    </alternativeName>
    <alternativeName>
        <fullName evidence="9 13">Phosphoribosyl-aminoimidazole synthetase</fullName>
    </alternativeName>
</protein>
<dbReference type="EC" id="6.3.3.1" evidence="3 13"/>
<keyword evidence="8 13" id="KW-0067">ATP-binding</keyword>
<evidence type="ECO:0000256" key="4">
    <source>
        <dbReference type="ARBA" id="ARBA00020367"/>
    </source>
</evidence>
<dbReference type="EMBL" id="JACIJR010000002">
    <property type="protein sequence ID" value="MBB5728567.1"/>
    <property type="molecule type" value="Genomic_DNA"/>
</dbReference>
<keyword evidence="7 13" id="KW-0658">Purine biosynthesis</keyword>
<comment type="similarity">
    <text evidence="2 13">Belongs to the AIR synthase family.</text>
</comment>
<evidence type="ECO:0000256" key="8">
    <source>
        <dbReference type="ARBA" id="ARBA00022840"/>
    </source>
</evidence>
<dbReference type="GO" id="GO:0006189">
    <property type="term" value="P:'de novo' IMP biosynthetic process"/>
    <property type="evidence" value="ECO:0007669"/>
    <property type="project" value="UniProtKB-UniRule"/>
</dbReference>
<dbReference type="NCBIfam" id="TIGR00878">
    <property type="entry name" value="purM"/>
    <property type="match status" value="1"/>
</dbReference>
<dbReference type="InterPro" id="IPR036921">
    <property type="entry name" value="PurM-like_N_sf"/>
</dbReference>
<dbReference type="GO" id="GO:0004641">
    <property type="term" value="F:phosphoribosylformylglycinamidine cyclo-ligase activity"/>
    <property type="evidence" value="ECO:0007669"/>
    <property type="project" value="UniProtKB-UniRule"/>
</dbReference>
<keyword evidence="17" id="KW-1185">Reference proteome</keyword>
<dbReference type="InterPro" id="IPR036676">
    <property type="entry name" value="PurM-like_C_sf"/>
</dbReference>
<dbReference type="RefSeq" id="WP_157177567.1">
    <property type="nucleotide sequence ID" value="NZ_BMJP01000001.1"/>
</dbReference>
<dbReference type="PANTHER" id="PTHR10520">
    <property type="entry name" value="TRIFUNCTIONAL PURINE BIOSYNTHETIC PROTEIN ADENOSINE-3-RELATED"/>
    <property type="match status" value="1"/>
</dbReference>
<organism evidence="16 17">
    <name type="scientific">Sphingomonas prati</name>
    <dbReference type="NCBI Taxonomy" id="1843237"/>
    <lineage>
        <taxon>Bacteria</taxon>
        <taxon>Pseudomonadati</taxon>
        <taxon>Pseudomonadota</taxon>
        <taxon>Alphaproteobacteria</taxon>
        <taxon>Sphingomonadales</taxon>
        <taxon>Sphingomonadaceae</taxon>
        <taxon>Sphingomonas</taxon>
    </lineage>
</organism>
<evidence type="ECO:0000313" key="17">
    <source>
        <dbReference type="Proteomes" id="UP000546701"/>
    </source>
</evidence>
<evidence type="ECO:0000256" key="9">
    <source>
        <dbReference type="ARBA" id="ARBA00031908"/>
    </source>
</evidence>
<dbReference type="SUPFAM" id="SSF55326">
    <property type="entry name" value="PurM N-terminal domain-like"/>
    <property type="match status" value="1"/>
</dbReference>
<dbReference type="InterPro" id="IPR004733">
    <property type="entry name" value="PurM_cligase"/>
</dbReference>
<evidence type="ECO:0000313" key="16">
    <source>
        <dbReference type="EMBL" id="MBB5728567.1"/>
    </source>
</evidence>
<evidence type="ECO:0000256" key="10">
    <source>
        <dbReference type="ARBA" id="ARBA00032931"/>
    </source>
</evidence>
<evidence type="ECO:0000256" key="13">
    <source>
        <dbReference type="HAMAP-Rule" id="MF_00741"/>
    </source>
</evidence>
<keyword evidence="6 13" id="KW-0547">Nucleotide-binding</keyword>
<evidence type="ECO:0000256" key="12">
    <source>
        <dbReference type="ARBA" id="ARBA00049057"/>
    </source>
</evidence>
<dbReference type="Pfam" id="PF02769">
    <property type="entry name" value="AIRS_C"/>
    <property type="match status" value="1"/>
</dbReference>